<feature type="transmembrane region" description="Helical" evidence="1">
    <location>
        <begin position="93"/>
        <end position="115"/>
    </location>
</feature>
<feature type="transmembrane region" description="Helical" evidence="1">
    <location>
        <begin position="47"/>
        <end position="73"/>
    </location>
</feature>
<dbReference type="Proteomes" id="UP001218218">
    <property type="component" value="Unassembled WGS sequence"/>
</dbReference>
<comment type="caution">
    <text evidence="2">The sequence shown here is derived from an EMBL/GenBank/DDBJ whole genome shotgun (WGS) entry which is preliminary data.</text>
</comment>
<dbReference type="AlphaFoldDB" id="A0AAD7F105"/>
<keyword evidence="1" id="KW-1133">Transmembrane helix</keyword>
<protein>
    <submittedName>
        <fullName evidence="2">Uncharacterized protein</fullName>
    </submittedName>
</protein>
<proteinExistence type="predicted"/>
<gene>
    <name evidence="2" type="ORF">DFH08DRAFT_842776</name>
</gene>
<evidence type="ECO:0000313" key="2">
    <source>
        <dbReference type="EMBL" id="KAJ7360997.1"/>
    </source>
</evidence>
<organism evidence="2 3">
    <name type="scientific">Mycena albidolilacea</name>
    <dbReference type="NCBI Taxonomy" id="1033008"/>
    <lineage>
        <taxon>Eukaryota</taxon>
        <taxon>Fungi</taxon>
        <taxon>Dikarya</taxon>
        <taxon>Basidiomycota</taxon>
        <taxon>Agaricomycotina</taxon>
        <taxon>Agaricomycetes</taxon>
        <taxon>Agaricomycetidae</taxon>
        <taxon>Agaricales</taxon>
        <taxon>Marasmiineae</taxon>
        <taxon>Mycenaceae</taxon>
        <taxon>Mycena</taxon>
    </lineage>
</organism>
<feature type="transmembrane region" description="Helical" evidence="1">
    <location>
        <begin position="13"/>
        <end position="35"/>
    </location>
</feature>
<name>A0AAD7F105_9AGAR</name>
<keyword evidence="3" id="KW-1185">Reference proteome</keyword>
<feature type="transmembrane region" description="Helical" evidence="1">
    <location>
        <begin position="203"/>
        <end position="224"/>
    </location>
</feature>
<keyword evidence="1" id="KW-0812">Transmembrane</keyword>
<sequence length="295" mass="33059">MAFPPDESKLVSIFVQSILYGAYSVLFFTTTWMLLSRAPLRRTMMGISLLMFVVATMHVAVNFTRIIKAFIIFTGATGGPAAFFNQLAEFTQMFGSTLYVIQTLVGDALVLYRCYLVWERKLWVIAFPFALLLGSTATGIGILWAFDKVGKAEIFAEELSHWITSFFSMTFATNVICTALVAYRVWAINRKHVSFRDRKLRPLMLLIVESGAIYSATLMVLLILYNVDSWFQYVVLDAVSPIVGIVFSVIILRIALGISTEDGETALIGAEDIRMSRMQSTGSNHKVHTFDHDVV</sequence>
<keyword evidence="1" id="KW-0472">Membrane</keyword>
<evidence type="ECO:0000256" key="1">
    <source>
        <dbReference type="SAM" id="Phobius"/>
    </source>
</evidence>
<accession>A0AAD7F105</accession>
<evidence type="ECO:0000313" key="3">
    <source>
        <dbReference type="Proteomes" id="UP001218218"/>
    </source>
</evidence>
<reference evidence="2" key="1">
    <citation type="submission" date="2023-03" db="EMBL/GenBank/DDBJ databases">
        <title>Massive genome expansion in bonnet fungi (Mycena s.s.) driven by repeated elements and novel gene families across ecological guilds.</title>
        <authorList>
            <consortium name="Lawrence Berkeley National Laboratory"/>
            <person name="Harder C.B."/>
            <person name="Miyauchi S."/>
            <person name="Viragh M."/>
            <person name="Kuo A."/>
            <person name="Thoen E."/>
            <person name="Andreopoulos B."/>
            <person name="Lu D."/>
            <person name="Skrede I."/>
            <person name="Drula E."/>
            <person name="Henrissat B."/>
            <person name="Morin E."/>
            <person name="Kohler A."/>
            <person name="Barry K."/>
            <person name="LaButti K."/>
            <person name="Morin E."/>
            <person name="Salamov A."/>
            <person name="Lipzen A."/>
            <person name="Mereny Z."/>
            <person name="Hegedus B."/>
            <person name="Baldrian P."/>
            <person name="Stursova M."/>
            <person name="Weitz H."/>
            <person name="Taylor A."/>
            <person name="Grigoriev I.V."/>
            <person name="Nagy L.G."/>
            <person name="Martin F."/>
            <person name="Kauserud H."/>
        </authorList>
    </citation>
    <scope>NUCLEOTIDE SEQUENCE</scope>
    <source>
        <strain evidence="2">CBHHK002</strain>
    </source>
</reference>
<feature type="transmembrane region" description="Helical" evidence="1">
    <location>
        <begin position="122"/>
        <end position="146"/>
    </location>
</feature>
<dbReference type="EMBL" id="JARIHO010000005">
    <property type="protein sequence ID" value="KAJ7360997.1"/>
    <property type="molecule type" value="Genomic_DNA"/>
</dbReference>
<feature type="transmembrane region" description="Helical" evidence="1">
    <location>
        <begin position="166"/>
        <end position="183"/>
    </location>
</feature>
<feature type="transmembrane region" description="Helical" evidence="1">
    <location>
        <begin position="230"/>
        <end position="252"/>
    </location>
</feature>